<feature type="binding site" evidence="11">
    <location>
        <begin position="44"/>
        <end position="47"/>
    </location>
    <ligand>
        <name>FAD</name>
        <dbReference type="ChEBI" id="CHEBI:57692"/>
    </ligand>
</feature>
<dbReference type="GO" id="GO:0006221">
    <property type="term" value="P:pyrimidine nucleotide biosynthetic process"/>
    <property type="evidence" value="ECO:0007669"/>
    <property type="project" value="InterPro"/>
</dbReference>
<dbReference type="PANTHER" id="PTHR43513:SF3">
    <property type="entry name" value="DIHYDROOROTATE DEHYDROGENASE B (NAD(+)), ELECTRON TRANSFER SUBUNIT-RELATED"/>
    <property type="match status" value="1"/>
</dbReference>
<dbReference type="InterPro" id="IPR019480">
    <property type="entry name" value="Dihydroorotate_DH_Fe-S-bd"/>
</dbReference>
<keyword evidence="5 12" id="KW-0479">Metal-binding</keyword>
<gene>
    <name evidence="14" type="ORF">SAMN05421804_101462</name>
</gene>
<accession>A0A1G8H3M3</accession>
<dbReference type="InterPro" id="IPR017927">
    <property type="entry name" value="FAD-bd_FR_type"/>
</dbReference>
<evidence type="ECO:0000256" key="7">
    <source>
        <dbReference type="ARBA" id="ARBA00022982"/>
    </source>
</evidence>
<evidence type="ECO:0000256" key="5">
    <source>
        <dbReference type="ARBA" id="ARBA00022723"/>
    </source>
</evidence>
<feature type="binding site" evidence="12">
    <location>
        <position position="207"/>
    </location>
    <ligand>
        <name>[2Fe-2S] cluster</name>
        <dbReference type="ChEBI" id="CHEBI:190135"/>
    </ligand>
</feature>
<dbReference type="GO" id="GO:0016491">
    <property type="term" value="F:oxidoreductase activity"/>
    <property type="evidence" value="ECO:0007669"/>
    <property type="project" value="InterPro"/>
</dbReference>
<dbReference type="GO" id="GO:0046872">
    <property type="term" value="F:metal ion binding"/>
    <property type="evidence" value="ECO:0007669"/>
    <property type="project" value="UniProtKB-KW"/>
</dbReference>
<comment type="similarity">
    <text evidence="1">Belongs to the PyrK family.</text>
</comment>
<evidence type="ECO:0000313" key="15">
    <source>
        <dbReference type="Proteomes" id="UP000183255"/>
    </source>
</evidence>
<dbReference type="CDD" id="cd06218">
    <property type="entry name" value="DHOD_e_trans"/>
    <property type="match status" value="1"/>
</dbReference>
<proteinExistence type="inferred from homology"/>
<keyword evidence="9 12" id="KW-0411">Iron-sulfur</keyword>
<dbReference type="Proteomes" id="UP000183255">
    <property type="component" value="Unassembled WGS sequence"/>
</dbReference>
<dbReference type="PANTHER" id="PTHR43513">
    <property type="entry name" value="DIHYDROOROTATE DEHYDROGENASE B (NAD(+)), ELECTRON TRANSFER SUBUNIT"/>
    <property type="match status" value="1"/>
</dbReference>
<evidence type="ECO:0000256" key="12">
    <source>
        <dbReference type="PIRSR" id="PIRSR006816-2"/>
    </source>
</evidence>
<evidence type="ECO:0000256" key="3">
    <source>
        <dbReference type="ARBA" id="ARBA00022630"/>
    </source>
</evidence>
<keyword evidence="4 12" id="KW-0001">2Fe-2S</keyword>
<dbReference type="Gene3D" id="2.40.30.10">
    <property type="entry name" value="Translation factors"/>
    <property type="match status" value="1"/>
</dbReference>
<dbReference type="InterPro" id="IPR012165">
    <property type="entry name" value="Cyt_c3_hydrogenase_gsu"/>
</dbReference>
<keyword evidence="6 11" id="KW-0274">FAD</keyword>
<comment type="cofactor">
    <cofactor evidence="12">
        <name>[2Fe-2S] cluster</name>
        <dbReference type="ChEBI" id="CHEBI:190135"/>
    </cofactor>
    <text evidence="12">Binds 1 [2Fe-2S] cluster per subunit.</text>
</comment>
<keyword evidence="2" id="KW-0813">Transport</keyword>
<sequence>MAVILENRSLGEEMYLLRAQYEGKAEPGQFFMLRSAGSFPLLSRPLSIFDVQDDSITFLYKVIGEGTKEFSRLSQGMELELYGPFGKGFDLIPEGRNIALVGGGMGTAPLFYTAKRIRELSPDKEITLYLGFQKESAVVDVFKELNLPLIFNFGGYVSEEVDYEKHDVIYTCGPEVMMRRVSHNGKEFGKPVYVSLEKHMACGVGACLGCTCKTKEGNKRVCKEGPVFPGEEVFYE</sequence>
<dbReference type="RefSeq" id="WP_031573547.1">
    <property type="nucleotide sequence ID" value="NZ_FNDZ01000001.1"/>
</dbReference>
<dbReference type="GO" id="GO:0051537">
    <property type="term" value="F:2 iron, 2 sulfur cluster binding"/>
    <property type="evidence" value="ECO:0007669"/>
    <property type="project" value="UniProtKB-KW"/>
</dbReference>
<dbReference type="InterPro" id="IPR039261">
    <property type="entry name" value="FNR_nucleotide-bd"/>
</dbReference>
<keyword evidence="7" id="KW-0249">Electron transport</keyword>
<evidence type="ECO:0000256" key="1">
    <source>
        <dbReference type="ARBA" id="ARBA00006422"/>
    </source>
</evidence>
<dbReference type="InterPro" id="IPR050353">
    <property type="entry name" value="PyrK_electron_transfer"/>
</dbReference>
<reference evidence="14 15" key="1">
    <citation type="submission" date="2016-10" db="EMBL/GenBank/DDBJ databases">
        <authorList>
            <person name="de Groot N.N."/>
        </authorList>
    </citation>
    <scope>NUCLEOTIDE SEQUENCE [LARGE SCALE GENOMIC DNA]</scope>
    <source>
        <strain evidence="14 15">CGMCC 1.5058</strain>
    </source>
</reference>
<dbReference type="InterPro" id="IPR017938">
    <property type="entry name" value="Riboflavin_synthase-like_b-brl"/>
</dbReference>
<feature type="domain" description="FAD-binding FR-type" evidence="13">
    <location>
        <begin position="1"/>
        <end position="91"/>
    </location>
</feature>
<dbReference type="InterPro" id="IPR037117">
    <property type="entry name" value="Dihydroorotate_DH_ele_sf"/>
</dbReference>
<dbReference type="Pfam" id="PF10418">
    <property type="entry name" value="DHODB_Fe-S_bind"/>
    <property type="match status" value="1"/>
</dbReference>
<feature type="binding site" evidence="12">
    <location>
        <position position="222"/>
    </location>
    <ligand>
        <name>[2Fe-2S] cluster</name>
        <dbReference type="ChEBI" id="CHEBI:190135"/>
    </ligand>
</feature>
<evidence type="ECO:0000256" key="9">
    <source>
        <dbReference type="ARBA" id="ARBA00023014"/>
    </source>
</evidence>
<feature type="binding site" evidence="12">
    <location>
        <position position="202"/>
    </location>
    <ligand>
        <name>[2Fe-2S] cluster</name>
        <dbReference type="ChEBI" id="CHEBI:190135"/>
    </ligand>
</feature>
<evidence type="ECO:0000256" key="6">
    <source>
        <dbReference type="ARBA" id="ARBA00022827"/>
    </source>
</evidence>
<feature type="binding site" evidence="12">
    <location>
        <position position="210"/>
    </location>
    <ligand>
        <name>[2Fe-2S] cluster</name>
        <dbReference type="ChEBI" id="CHEBI:190135"/>
    </ligand>
</feature>
<dbReference type="SUPFAM" id="SSF52343">
    <property type="entry name" value="Ferredoxin reductase-like, C-terminal NADP-linked domain"/>
    <property type="match status" value="1"/>
</dbReference>
<evidence type="ECO:0000313" key="14">
    <source>
        <dbReference type="EMBL" id="SDI01244.1"/>
    </source>
</evidence>
<evidence type="ECO:0000256" key="11">
    <source>
        <dbReference type="PIRSR" id="PIRSR006816-1"/>
    </source>
</evidence>
<keyword evidence="3 11" id="KW-0285">Flavoprotein</keyword>
<comment type="cofactor">
    <cofactor evidence="11">
        <name>FAD</name>
        <dbReference type="ChEBI" id="CHEBI:57692"/>
    </cofactor>
    <text evidence="11">Binds 1 FAD per subunit.</text>
</comment>
<comment type="cofactor">
    <cofactor evidence="10">
        <name>[2Fe-2S] cluster</name>
        <dbReference type="ChEBI" id="CHEBI:190135"/>
    </cofactor>
</comment>
<evidence type="ECO:0000256" key="2">
    <source>
        <dbReference type="ARBA" id="ARBA00022448"/>
    </source>
</evidence>
<feature type="binding site" evidence="11">
    <location>
        <begin position="66"/>
        <end position="67"/>
    </location>
    <ligand>
        <name>FAD</name>
        <dbReference type="ChEBI" id="CHEBI:57692"/>
    </ligand>
</feature>
<dbReference type="PIRSF" id="PIRSF006816">
    <property type="entry name" value="Cyc3_hyd_g"/>
    <property type="match status" value="1"/>
</dbReference>
<dbReference type="AlphaFoldDB" id="A0A1G8H3M3"/>
<protein>
    <submittedName>
        <fullName evidence="14">Dihydroorotate dehydrogenase electron transfer subunit</fullName>
    </submittedName>
</protein>
<evidence type="ECO:0000256" key="10">
    <source>
        <dbReference type="ARBA" id="ARBA00034078"/>
    </source>
</evidence>
<name>A0A1G8H3M3_9CLOT</name>
<dbReference type="SUPFAM" id="SSF63380">
    <property type="entry name" value="Riboflavin synthase domain-like"/>
    <property type="match status" value="1"/>
</dbReference>
<dbReference type="Gene3D" id="2.10.240.10">
    <property type="entry name" value="Dihydroorotate dehydrogenase, electron transfer subunit"/>
    <property type="match status" value="1"/>
</dbReference>
<evidence type="ECO:0000256" key="4">
    <source>
        <dbReference type="ARBA" id="ARBA00022714"/>
    </source>
</evidence>
<dbReference type="NCBIfam" id="NF000798">
    <property type="entry name" value="PRK00054.1-3"/>
    <property type="match status" value="1"/>
</dbReference>
<dbReference type="PROSITE" id="PS51384">
    <property type="entry name" value="FAD_FR"/>
    <property type="match status" value="1"/>
</dbReference>
<dbReference type="Gene3D" id="3.40.50.80">
    <property type="entry name" value="Nucleotide-binding domain of ferredoxin-NADP reductase (FNR) module"/>
    <property type="match status" value="1"/>
</dbReference>
<dbReference type="GO" id="GO:0050660">
    <property type="term" value="F:flavin adenine dinucleotide binding"/>
    <property type="evidence" value="ECO:0007669"/>
    <property type="project" value="InterPro"/>
</dbReference>
<organism evidence="14 15">
    <name type="scientific">Proteiniclasticum ruminis</name>
    <dbReference type="NCBI Taxonomy" id="398199"/>
    <lineage>
        <taxon>Bacteria</taxon>
        <taxon>Bacillati</taxon>
        <taxon>Bacillota</taxon>
        <taxon>Clostridia</taxon>
        <taxon>Eubacteriales</taxon>
        <taxon>Clostridiaceae</taxon>
        <taxon>Proteiniclasticum</taxon>
    </lineage>
</organism>
<dbReference type="EMBL" id="FNDZ01000001">
    <property type="protein sequence ID" value="SDI01244.1"/>
    <property type="molecule type" value="Genomic_DNA"/>
</dbReference>
<evidence type="ECO:0000259" key="13">
    <source>
        <dbReference type="PROSITE" id="PS51384"/>
    </source>
</evidence>
<evidence type="ECO:0000256" key="8">
    <source>
        <dbReference type="ARBA" id="ARBA00023004"/>
    </source>
</evidence>
<keyword evidence="8 12" id="KW-0408">Iron</keyword>